<protein>
    <recommendedName>
        <fullName evidence="3">IrrE N-terminal-like domain-containing protein</fullName>
    </recommendedName>
</protein>
<dbReference type="AlphaFoldDB" id="A0A229RCG6"/>
<dbReference type="Proteomes" id="UP000215223">
    <property type="component" value="Unassembled WGS sequence"/>
</dbReference>
<accession>A0A229RCG6</accession>
<evidence type="ECO:0000313" key="2">
    <source>
        <dbReference type="Proteomes" id="UP000215223"/>
    </source>
</evidence>
<evidence type="ECO:0008006" key="3">
    <source>
        <dbReference type="Google" id="ProtNLM"/>
    </source>
</evidence>
<sequence length="192" mass="21289">MTDFYRWSVMEHHIGAATAPGTLHKDAQDRLARLRLPRFTRIGLPDLCLRAGDMLGREIQLVPMKLPDQVTGMWLSTSKGADYIAFEKRAAPDHQAAVVRHEIAHVLCGHQSGPVIDLDAIRSLWPALNPSMVQGVLGRDHSDTPAERQAEYLGTVLASRTRWTADLTSRMSGDPGILALAERLSMLFTQRS</sequence>
<name>A0A229RCG6_9PSEU</name>
<organism evidence="1 2">
    <name type="scientific">Amycolatopsis thailandensis</name>
    <dbReference type="NCBI Taxonomy" id="589330"/>
    <lineage>
        <taxon>Bacteria</taxon>
        <taxon>Bacillati</taxon>
        <taxon>Actinomycetota</taxon>
        <taxon>Actinomycetes</taxon>
        <taxon>Pseudonocardiales</taxon>
        <taxon>Pseudonocardiaceae</taxon>
        <taxon>Amycolatopsis</taxon>
    </lineage>
</organism>
<dbReference type="OrthoDB" id="4144896at2"/>
<reference evidence="1 2" key="1">
    <citation type="submission" date="2017-07" db="EMBL/GenBank/DDBJ databases">
        <title>Amycolatopsis thailandensis Genome sequencing and assembly.</title>
        <authorList>
            <person name="Kaur N."/>
            <person name="Mayilraj S."/>
        </authorList>
    </citation>
    <scope>NUCLEOTIDE SEQUENCE [LARGE SCALE GENOMIC DNA]</scope>
    <source>
        <strain evidence="1 2">JCM 16380</strain>
    </source>
</reference>
<keyword evidence="2" id="KW-1185">Reference proteome</keyword>
<dbReference type="RefSeq" id="WP_093939227.1">
    <property type="nucleotide sequence ID" value="NZ_NMQT01000190.1"/>
</dbReference>
<gene>
    <name evidence="1" type="ORF">CFP71_40695</name>
</gene>
<dbReference type="EMBL" id="NMQT01000190">
    <property type="protein sequence ID" value="OXM44275.1"/>
    <property type="molecule type" value="Genomic_DNA"/>
</dbReference>
<proteinExistence type="predicted"/>
<evidence type="ECO:0000313" key="1">
    <source>
        <dbReference type="EMBL" id="OXM44275.1"/>
    </source>
</evidence>
<comment type="caution">
    <text evidence="1">The sequence shown here is derived from an EMBL/GenBank/DDBJ whole genome shotgun (WGS) entry which is preliminary data.</text>
</comment>